<evidence type="ECO:0000313" key="11">
    <source>
        <dbReference type="Proteomes" id="UP000294829"/>
    </source>
</evidence>
<feature type="transmembrane region" description="Helical" evidence="8">
    <location>
        <begin position="257"/>
        <end position="277"/>
    </location>
</feature>
<protein>
    <submittedName>
        <fullName evidence="10">Exosortase A</fullName>
        <ecNumber evidence="10">3.4.22.-</ecNumber>
    </submittedName>
</protein>
<dbReference type="NCBIfam" id="TIGR04178">
    <property type="entry name" value="exo_archaeo"/>
    <property type="match status" value="1"/>
</dbReference>
<feature type="transmembrane region" description="Helical" evidence="8">
    <location>
        <begin position="47"/>
        <end position="65"/>
    </location>
</feature>
<dbReference type="GO" id="GO:0008233">
    <property type="term" value="F:peptidase activity"/>
    <property type="evidence" value="ECO:0007669"/>
    <property type="project" value="UniProtKB-KW"/>
</dbReference>
<feature type="transmembrane region" description="Helical" evidence="8">
    <location>
        <begin position="108"/>
        <end position="138"/>
    </location>
</feature>
<evidence type="ECO:0000256" key="4">
    <source>
        <dbReference type="ARBA" id="ARBA00022692"/>
    </source>
</evidence>
<evidence type="ECO:0000259" key="9">
    <source>
        <dbReference type="Pfam" id="PF11984"/>
    </source>
</evidence>
<evidence type="ECO:0000256" key="7">
    <source>
        <dbReference type="ARBA" id="ARBA00023136"/>
    </source>
</evidence>
<feature type="transmembrane region" description="Helical" evidence="8">
    <location>
        <begin position="217"/>
        <end position="237"/>
    </location>
</feature>
<comment type="caution">
    <text evidence="10">The sequence shown here is derived from an EMBL/GenBank/DDBJ whole genome shotgun (WGS) entry which is preliminary data.</text>
</comment>
<dbReference type="RefSeq" id="WP_133328816.1">
    <property type="nucleotide sequence ID" value="NZ_SMYL01000005.1"/>
</dbReference>
<feature type="transmembrane region" description="Helical" evidence="8">
    <location>
        <begin position="191"/>
        <end position="210"/>
    </location>
</feature>
<comment type="subcellular location">
    <subcellularLocation>
        <location evidence="1">Cell membrane</location>
        <topology evidence="1">Multi-pass membrane protein</topology>
    </subcellularLocation>
</comment>
<keyword evidence="5 10" id="KW-0378">Hydrolase</keyword>
<keyword evidence="11" id="KW-1185">Reference proteome</keyword>
<dbReference type="Proteomes" id="UP000294829">
    <property type="component" value="Unassembled WGS sequence"/>
</dbReference>
<dbReference type="Pfam" id="PF09721">
    <property type="entry name" value="Exosortase_EpsH"/>
    <property type="match status" value="1"/>
</dbReference>
<feature type="domain" description="Methanolan biosynthesis EpsI" evidence="9">
    <location>
        <begin position="327"/>
        <end position="503"/>
    </location>
</feature>
<dbReference type="NCBIfam" id="TIGR02914">
    <property type="entry name" value="EpsI_fam"/>
    <property type="match status" value="1"/>
</dbReference>
<dbReference type="InterPro" id="IPR026392">
    <property type="entry name" value="Exo/Archaeosortase_dom"/>
</dbReference>
<dbReference type="InterPro" id="IPR019127">
    <property type="entry name" value="Exosortase"/>
</dbReference>
<evidence type="ECO:0000256" key="8">
    <source>
        <dbReference type="SAM" id="Phobius"/>
    </source>
</evidence>
<organism evidence="10 11">
    <name type="scientific">Sapientia aquatica</name>
    <dbReference type="NCBI Taxonomy" id="1549640"/>
    <lineage>
        <taxon>Bacteria</taxon>
        <taxon>Pseudomonadati</taxon>
        <taxon>Pseudomonadota</taxon>
        <taxon>Betaproteobacteria</taxon>
        <taxon>Burkholderiales</taxon>
        <taxon>Oxalobacteraceae</taxon>
        <taxon>Sapientia</taxon>
    </lineage>
</organism>
<dbReference type="AlphaFoldDB" id="A0A4R5W395"/>
<proteinExistence type="predicted"/>
<dbReference type="InterPro" id="IPR017540">
    <property type="entry name" value="Exosortase-1"/>
</dbReference>
<dbReference type="Pfam" id="PF11984">
    <property type="entry name" value="DUF3485"/>
    <property type="match status" value="1"/>
</dbReference>
<evidence type="ECO:0000256" key="5">
    <source>
        <dbReference type="ARBA" id="ARBA00022801"/>
    </source>
</evidence>
<evidence type="ECO:0000256" key="1">
    <source>
        <dbReference type="ARBA" id="ARBA00004651"/>
    </source>
</evidence>
<dbReference type="OrthoDB" id="9797363at2"/>
<keyword evidence="7 8" id="KW-0472">Membrane</keyword>
<sequence>MDTANISSKHWSAIQVYKTLAVVAVLLFPFILYFSTAYSLVEIWNSSETFAHGYIILPISLWLIWRKRAALSVATVTPFWPGLVLMVMAGGAWILADLGDVQVIRQYSFVAFIPLLVLTVFGLEVFQLIIFPLFFLLFAVPFGDVLLQPLINFTADFTVSALQITGIPVLRNGSTFVIPSGTWSVVDACSGLRYLISSVTLGCLYAYLSYNHWKKRVLFVIAATIMPILANGMRAYMIVMIGHLSSMRLAVGVDHLIYGWLFFGLVIYVLFWVGNFWRDPVVQDDPSTSTPVATVLPFSAQAKWIHAAIATLICLSIFPALVHKIDQANFNPQVPNLASFESTWASTPAFLDWHPLYQPAASELNTSLTKEGMRIQLAIKYYRNQVHGSSLISSANTMTEDNETHWNKTVQSDHVELLAGTGNDAAINLPIHETQLTDHQSQIMIWSFNWINGQFPSSQINGKIIQTLGKLTLQGDDGAAVILAVPFTDNPEQARHTLRQFLSTDFERIQSTLNVNRTQK</sequence>
<dbReference type="EC" id="3.4.22.-" evidence="10"/>
<name>A0A4R5W395_9BURK</name>
<dbReference type="GO" id="GO:0005886">
    <property type="term" value="C:plasma membrane"/>
    <property type="evidence" value="ECO:0007669"/>
    <property type="project" value="UniProtKB-SubCell"/>
</dbReference>
<dbReference type="GO" id="GO:0006508">
    <property type="term" value="P:proteolysis"/>
    <property type="evidence" value="ECO:0007669"/>
    <property type="project" value="UniProtKB-KW"/>
</dbReference>
<evidence type="ECO:0000256" key="6">
    <source>
        <dbReference type="ARBA" id="ARBA00022989"/>
    </source>
</evidence>
<gene>
    <name evidence="10" type="primary">xrtA</name>
    <name evidence="10" type="ORF">E2I14_12130</name>
</gene>
<dbReference type="InterPro" id="IPR014263">
    <property type="entry name" value="Methanolan_biosynth_EpsI"/>
</dbReference>
<feature type="transmembrane region" description="Helical" evidence="8">
    <location>
        <begin position="77"/>
        <end position="96"/>
    </location>
</feature>
<keyword evidence="4 8" id="KW-0812">Transmembrane</keyword>
<accession>A0A4R5W395</accession>
<feature type="transmembrane region" description="Helical" evidence="8">
    <location>
        <begin position="304"/>
        <end position="322"/>
    </location>
</feature>
<keyword evidence="3" id="KW-0645">Protease</keyword>
<dbReference type="EMBL" id="SMYL01000005">
    <property type="protein sequence ID" value="TDK65679.1"/>
    <property type="molecule type" value="Genomic_DNA"/>
</dbReference>
<reference evidence="10 11" key="1">
    <citation type="submission" date="2019-03" db="EMBL/GenBank/DDBJ databases">
        <title>Sapientia aquatica gen. nov., sp. nov., isolated from a crater lake.</title>
        <authorList>
            <person name="Felfoldi T."/>
            <person name="Szabo A."/>
            <person name="Toth E."/>
            <person name="Schumann P."/>
            <person name="Keki Z."/>
            <person name="Marialigeti K."/>
            <person name="Mathe I."/>
        </authorList>
    </citation>
    <scope>NUCLEOTIDE SEQUENCE [LARGE SCALE GENOMIC DNA]</scope>
    <source>
        <strain evidence="10 11">SA-152</strain>
    </source>
</reference>
<keyword evidence="6 8" id="KW-1133">Transmembrane helix</keyword>
<feature type="transmembrane region" description="Helical" evidence="8">
    <location>
        <begin position="20"/>
        <end position="41"/>
    </location>
</feature>
<dbReference type="InterPro" id="IPR013426">
    <property type="entry name" value="EpsH-like"/>
</dbReference>
<evidence type="ECO:0000256" key="2">
    <source>
        <dbReference type="ARBA" id="ARBA00022475"/>
    </source>
</evidence>
<dbReference type="NCBIfam" id="TIGR03109">
    <property type="entry name" value="exosort_XrtA"/>
    <property type="match status" value="1"/>
</dbReference>
<dbReference type="NCBIfam" id="TIGR02602">
    <property type="entry name" value="8TM_EpsH"/>
    <property type="match status" value="1"/>
</dbReference>
<evidence type="ECO:0000313" key="10">
    <source>
        <dbReference type="EMBL" id="TDK65679.1"/>
    </source>
</evidence>
<keyword evidence="2" id="KW-1003">Cell membrane</keyword>
<evidence type="ECO:0000256" key="3">
    <source>
        <dbReference type="ARBA" id="ARBA00022670"/>
    </source>
</evidence>